<accession>A0A645J5N4</accession>
<name>A0A645J5N4_9ZZZZ</name>
<dbReference type="EMBL" id="VSSQ01132374">
    <property type="protein sequence ID" value="MPN58958.1"/>
    <property type="molecule type" value="Genomic_DNA"/>
</dbReference>
<protein>
    <submittedName>
        <fullName evidence="1">Uncharacterized protein</fullName>
    </submittedName>
</protein>
<reference evidence="1" key="1">
    <citation type="submission" date="2019-08" db="EMBL/GenBank/DDBJ databases">
        <authorList>
            <person name="Kucharzyk K."/>
            <person name="Murdoch R.W."/>
            <person name="Higgins S."/>
            <person name="Loffler F."/>
        </authorList>
    </citation>
    <scope>NUCLEOTIDE SEQUENCE</scope>
</reference>
<sequence length="102" mass="11606">MLNYTCEAAFGPQGTAYQAFVALYNLLPTAFDAESLRFSREMRPTYTSELLSHEFIGPIRSFRDSDGKAAFAGKVRTRYADGIIVEADFFDNKHAQYRISYE</sequence>
<comment type="caution">
    <text evidence="1">The sequence shown here is derived from an EMBL/GenBank/DDBJ whole genome shotgun (WGS) entry which is preliminary data.</text>
</comment>
<proteinExistence type="predicted"/>
<gene>
    <name evidence="1" type="ORF">SDC9_206674</name>
</gene>
<dbReference type="AlphaFoldDB" id="A0A645J5N4"/>
<organism evidence="1">
    <name type="scientific">bioreactor metagenome</name>
    <dbReference type="NCBI Taxonomy" id="1076179"/>
    <lineage>
        <taxon>unclassified sequences</taxon>
        <taxon>metagenomes</taxon>
        <taxon>ecological metagenomes</taxon>
    </lineage>
</organism>
<evidence type="ECO:0000313" key="1">
    <source>
        <dbReference type="EMBL" id="MPN58958.1"/>
    </source>
</evidence>